<name>A0A1V0A5P2_9ACTN</name>
<evidence type="ECO:0000259" key="4">
    <source>
        <dbReference type="PROSITE" id="PS51063"/>
    </source>
</evidence>
<evidence type="ECO:0000313" key="6">
    <source>
        <dbReference type="Proteomes" id="UP000190797"/>
    </source>
</evidence>
<gene>
    <name evidence="5" type="ORF">BKM31_32325</name>
</gene>
<dbReference type="PANTHER" id="PTHR24567:SF74">
    <property type="entry name" value="HTH-TYPE TRANSCRIPTIONAL REGULATOR ARCR"/>
    <property type="match status" value="1"/>
</dbReference>
<organism evidence="5 6">
    <name type="scientific">[Actinomadura] parvosata subsp. kistnae</name>
    <dbReference type="NCBI Taxonomy" id="1909395"/>
    <lineage>
        <taxon>Bacteria</taxon>
        <taxon>Bacillati</taxon>
        <taxon>Actinomycetota</taxon>
        <taxon>Actinomycetes</taxon>
        <taxon>Streptosporangiales</taxon>
        <taxon>Streptosporangiaceae</taxon>
        <taxon>Nonomuraea</taxon>
    </lineage>
</organism>
<protein>
    <recommendedName>
        <fullName evidence="4">HTH crp-type domain-containing protein</fullName>
    </recommendedName>
</protein>
<dbReference type="RefSeq" id="WP_080041788.1">
    <property type="nucleotide sequence ID" value="NZ_CP017717.1"/>
</dbReference>
<dbReference type="InterPro" id="IPR050397">
    <property type="entry name" value="Env_Response_Regulators"/>
</dbReference>
<dbReference type="CDD" id="cd00038">
    <property type="entry name" value="CAP_ED"/>
    <property type="match status" value="1"/>
</dbReference>
<dbReference type="InterPro" id="IPR018490">
    <property type="entry name" value="cNMP-bd_dom_sf"/>
</dbReference>
<keyword evidence="6" id="KW-1185">Reference proteome</keyword>
<dbReference type="AlphaFoldDB" id="A0A1V0A5P2"/>
<dbReference type="InterPro" id="IPR000595">
    <property type="entry name" value="cNMP-bd_dom"/>
</dbReference>
<dbReference type="PANTHER" id="PTHR24567">
    <property type="entry name" value="CRP FAMILY TRANSCRIPTIONAL REGULATORY PROTEIN"/>
    <property type="match status" value="1"/>
</dbReference>
<keyword evidence="2" id="KW-0238">DNA-binding</keyword>
<dbReference type="SUPFAM" id="SSF51206">
    <property type="entry name" value="cAMP-binding domain-like"/>
    <property type="match status" value="1"/>
</dbReference>
<dbReference type="InterPro" id="IPR014710">
    <property type="entry name" value="RmlC-like_jellyroll"/>
</dbReference>
<keyword evidence="3" id="KW-0804">Transcription</keyword>
<dbReference type="GO" id="GO:0003677">
    <property type="term" value="F:DNA binding"/>
    <property type="evidence" value="ECO:0007669"/>
    <property type="project" value="UniProtKB-KW"/>
</dbReference>
<evidence type="ECO:0000256" key="2">
    <source>
        <dbReference type="ARBA" id="ARBA00023125"/>
    </source>
</evidence>
<dbReference type="SUPFAM" id="SSF46785">
    <property type="entry name" value="Winged helix' DNA-binding domain"/>
    <property type="match status" value="1"/>
</dbReference>
<dbReference type="PROSITE" id="PS51063">
    <property type="entry name" value="HTH_CRP_2"/>
    <property type="match status" value="1"/>
</dbReference>
<dbReference type="SMART" id="SM00419">
    <property type="entry name" value="HTH_CRP"/>
    <property type="match status" value="1"/>
</dbReference>
<dbReference type="Gene3D" id="2.60.120.10">
    <property type="entry name" value="Jelly Rolls"/>
    <property type="match status" value="1"/>
</dbReference>
<feature type="domain" description="HTH crp-type" evidence="4">
    <location>
        <begin position="148"/>
        <end position="214"/>
    </location>
</feature>
<sequence>MEPTADEMRRNLILGALPQPEQRGLAGHLTPVDLKLRTVLYEPGGSIDHVYFPIAGVVSLVADLGGGTVVEVATVGHEGMVGLPVFLGAGPPAERASVQIAGRALRMSAEQFRHDVSVLDGRLQLAMQRYTHAMFTQLARNAACNRMHNIRQRCARWLLMTADRMHAGTFDLTQEFLAQMLGVRRASVSEVAAELQAEGCISYSRGTIVIQDRAALRARACDCYAVVRDAVRRAYEGL</sequence>
<evidence type="ECO:0000256" key="1">
    <source>
        <dbReference type="ARBA" id="ARBA00023015"/>
    </source>
</evidence>
<dbReference type="KEGG" id="noa:BKM31_32325"/>
<dbReference type="Gene3D" id="1.10.10.10">
    <property type="entry name" value="Winged helix-like DNA-binding domain superfamily/Winged helix DNA-binding domain"/>
    <property type="match status" value="1"/>
</dbReference>
<reference evidence="6" key="1">
    <citation type="journal article" date="2017" name="Med. Chem. Commun.">
        <title>Nonomuraea sp. ATCC 55076 harbours the largest actinomycete chromosome to date and the kistamicin biosynthetic gene cluster.</title>
        <authorList>
            <person name="Nazari B."/>
            <person name="Forneris C.C."/>
            <person name="Gibson M.I."/>
            <person name="Moon K."/>
            <person name="Schramma K.R."/>
            <person name="Seyedsayamdost M.R."/>
        </authorList>
    </citation>
    <scope>NUCLEOTIDE SEQUENCE [LARGE SCALE GENOMIC DNA]</scope>
    <source>
        <strain evidence="6">ATCC 55076</strain>
    </source>
</reference>
<dbReference type="EMBL" id="CP017717">
    <property type="protein sequence ID" value="AQZ65523.1"/>
    <property type="molecule type" value="Genomic_DNA"/>
</dbReference>
<accession>A0A1V0A5P2</accession>
<dbReference type="OrthoDB" id="272447at2"/>
<dbReference type="InterPro" id="IPR036390">
    <property type="entry name" value="WH_DNA-bd_sf"/>
</dbReference>
<dbReference type="GO" id="GO:0003700">
    <property type="term" value="F:DNA-binding transcription factor activity"/>
    <property type="evidence" value="ECO:0007669"/>
    <property type="project" value="TreeGrafter"/>
</dbReference>
<dbReference type="InterPro" id="IPR036388">
    <property type="entry name" value="WH-like_DNA-bd_sf"/>
</dbReference>
<proteinExistence type="predicted"/>
<evidence type="ECO:0000313" key="5">
    <source>
        <dbReference type="EMBL" id="AQZ65523.1"/>
    </source>
</evidence>
<dbReference type="STRING" id="1909395.BKM31_32325"/>
<evidence type="ECO:0000256" key="3">
    <source>
        <dbReference type="ARBA" id="ARBA00023163"/>
    </source>
</evidence>
<dbReference type="SMART" id="SM00100">
    <property type="entry name" value="cNMP"/>
    <property type="match status" value="1"/>
</dbReference>
<dbReference type="GO" id="GO:0005829">
    <property type="term" value="C:cytosol"/>
    <property type="evidence" value="ECO:0007669"/>
    <property type="project" value="TreeGrafter"/>
</dbReference>
<dbReference type="Pfam" id="PF13545">
    <property type="entry name" value="HTH_Crp_2"/>
    <property type="match status" value="1"/>
</dbReference>
<keyword evidence="1" id="KW-0805">Transcription regulation</keyword>
<dbReference type="InterPro" id="IPR012318">
    <property type="entry name" value="HTH_CRP"/>
</dbReference>
<dbReference type="Proteomes" id="UP000190797">
    <property type="component" value="Chromosome"/>
</dbReference>